<evidence type="ECO:0000256" key="2">
    <source>
        <dbReference type="ARBA" id="ARBA00022692"/>
    </source>
</evidence>
<dbReference type="RefSeq" id="XP_046587735.1">
    <property type="nucleotide sequence ID" value="XM_046731779.1"/>
</dbReference>
<sequence length="116" mass="12595">MILASPALVGVTSFFLFVVSTAFIATILWTFIYLFSIREALKLPINWILSELINTGIFTIAYAIAFIAQLSLWGGVIGTNGKGANIAAGVFGIINCIAYGVGTYFLYIEWQSSNTQ</sequence>
<dbReference type="PANTHER" id="PTHR22776:SF97">
    <property type="entry name" value="RE01453P"/>
    <property type="match status" value="1"/>
</dbReference>
<dbReference type="Pfam" id="PF01284">
    <property type="entry name" value="MARVEL"/>
    <property type="match status" value="1"/>
</dbReference>
<keyword evidence="4 5" id="KW-0472">Membrane</keyword>
<evidence type="ECO:0000256" key="5">
    <source>
        <dbReference type="PROSITE-ProRule" id="PRU00581"/>
    </source>
</evidence>
<gene>
    <name evidence="9" type="primary">LOC107219527</name>
</gene>
<dbReference type="PROSITE" id="PS51225">
    <property type="entry name" value="MARVEL"/>
    <property type="match status" value="1"/>
</dbReference>
<comment type="subcellular location">
    <subcellularLocation>
        <location evidence="1">Membrane</location>
        <topology evidence="1">Multi-pass membrane protein</topology>
    </subcellularLocation>
</comment>
<evidence type="ECO:0000313" key="8">
    <source>
        <dbReference type="Proteomes" id="UP000829291"/>
    </source>
</evidence>
<dbReference type="InterPro" id="IPR008253">
    <property type="entry name" value="Marvel"/>
</dbReference>
<evidence type="ECO:0000256" key="4">
    <source>
        <dbReference type="ARBA" id="ARBA00023136"/>
    </source>
</evidence>
<accession>A0ABM3FI86</accession>
<dbReference type="PANTHER" id="PTHR22776">
    <property type="entry name" value="MARVEL-CONTAINING POTENTIAL LIPID RAFT-ASSOCIATED PROTEIN"/>
    <property type="match status" value="1"/>
</dbReference>
<reference evidence="9" key="1">
    <citation type="submission" date="2025-08" db="UniProtKB">
        <authorList>
            <consortium name="RefSeq"/>
        </authorList>
    </citation>
    <scope>IDENTIFICATION</scope>
    <source>
        <tissue evidence="9">Thorax and Abdomen</tissue>
    </source>
</reference>
<evidence type="ECO:0000256" key="6">
    <source>
        <dbReference type="SAM" id="Phobius"/>
    </source>
</evidence>
<keyword evidence="3 6" id="KW-1133">Transmembrane helix</keyword>
<feature type="transmembrane region" description="Helical" evidence="6">
    <location>
        <begin position="47"/>
        <end position="74"/>
    </location>
</feature>
<feature type="transmembrane region" description="Helical" evidence="6">
    <location>
        <begin position="86"/>
        <end position="107"/>
    </location>
</feature>
<evidence type="ECO:0000313" key="9">
    <source>
        <dbReference type="RefSeq" id="XP_046587735.1"/>
    </source>
</evidence>
<evidence type="ECO:0000259" key="7">
    <source>
        <dbReference type="PROSITE" id="PS51225"/>
    </source>
</evidence>
<organism evidence="8 9">
    <name type="scientific">Neodiprion lecontei</name>
    <name type="common">Redheaded pine sawfly</name>
    <dbReference type="NCBI Taxonomy" id="441921"/>
    <lineage>
        <taxon>Eukaryota</taxon>
        <taxon>Metazoa</taxon>
        <taxon>Ecdysozoa</taxon>
        <taxon>Arthropoda</taxon>
        <taxon>Hexapoda</taxon>
        <taxon>Insecta</taxon>
        <taxon>Pterygota</taxon>
        <taxon>Neoptera</taxon>
        <taxon>Endopterygota</taxon>
        <taxon>Hymenoptera</taxon>
        <taxon>Tenthredinoidea</taxon>
        <taxon>Diprionidae</taxon>
        <taxon>Diprioninae</taxon>
        <taxon>Neodiprion</taxon>
    </lineage>
</organism>
<evidence type="ECO:0000256" key="3">
    <source>
        <dbReference type="ARBA" id="ARBA00022989"/>
    </source>
</evidence>
<protein>
    <submittedName>
        <fullName evidence="9">CKLF-like MARVEL transmembrane domain-containing protein 4</fullName>
    </submittedName>
</protein>
<feature type="transmembrane region" description="Helical" evidence="6">
    <location>
        <begin position="12"/>
        <end position="35"/>
    </location>
</feature>
<dbReference type="InterPro" id="IPR050578">
    <property type="entry name" value="MARVEL-CKLF_proteins"/>
</dbReference>
<name>A0ABM3FI86_NEOLC</name>
<dbReference type="Proteomes" id="UP000829291">
    <property type="component" value="Chromosome 2"/>
</dbReference>
<dbReference type="GeneID" id="107219527"/>
<keyword evidence="8" id="KW-1185">Reference proteome</keyword>
<evidence type="ECO:0000256" key="1">
    <source>
        <dbReference type="ARBA" id="ARBA00004141"/>
    </source>
</evidence>
<keyword evidence="2 5" id="KW-0812">Transmembrane</keyword>
<feature type="domain" description="MARVEL" evidence="7">
    <location>
        <begin position="1"/>
        <end position="111"/>
    </location>
</feature>
<proteinExistence type="predicted"/>